<dbReference type="Proteomes" id="UP000619260">
    <property type="component" value="Unassembled WGS sequence"/>
</dbReference>
<dbReference type="InterPro" id="IPR005467">
    <property type="entry name" value="His_kinase_dom"/>
</dbReference>
<dbReference type="Pfam" id="PF00512">
    <property type="entry name" value="HisKA"/>
    <property type="match status" value="1"/>
</dbReference>
<dbReference type="FunFam" id="3.30.565.10:FF:000006">
    <property type="entry name" value="Sensor histidine kinase WalK"/>
    <property type="match status" value="1"/>
</dbReference>
<feature type="domain" description="PAS" evidence="12">
    <location>
        <begin position="149"/>
        <end position="224"/>
    </location>
</feature>
<dbReference type="SUPFAM" id="SSF55874">
    <property type="entry name" value="ATPase domain of HSP90 chaperone/DNA topoisomerase II/histidine kinase"/>
    <property type="match status" value="1"/>
</dbReference>
<dbReference type="PRINTS" id="PR00344">
    <property type="entry name" value="BCTRLSENSOR"/>
</dbReference>
<dbReference type="AlphaFoldDB" id="A0A8J3YTA6"/>
<sequence length="682" mass="71998">MALVLVVEDNPEHQRVIAETVRRLGHRVVVADDGRSGLAAVRTRHPDLVITDVDMPEFDGLELCRAIRGCTTAAPAVIAITAFLMPGDPSIAAAGAATVVRKPFTLAELGASVRAHLPVPSDATDADRPPAADVPTTQAPAASQGPFATTAFVAALLQSLDTGVAACGTDGRLVVFNAMMQELFGTESLDVLLDEWPDRFTLCHHDGTPLRAEELPLRRALGGQEVCQSDLLAYDRAGQPRWFTVNARPIQEPGTGTTIGAVAAVHDITDAHRTQRYQDCETAVLKVLTETPDTVAAGNRILTAIATTLDWPYMALWLVDPVVDRLRRVAVYAAEGEAPLPVPETFGPGESLPGVCWQRGEPVWAPDIHAPDSPVLPAIAAACTYKSAGAVPVRSGERTVGVLVFFAHDRQEPEPALAILISGVAGHIGAYLERRRAEELSLQLAASTDEYVALVGHELRTPLTSIAAYTELIAESPPGTPVDQVRDLLDVVLRNTAVLRTLVEQLLDLAALDSGHVGLECAPVDLAEVVGEAVECALREARPRDITIDSTLHTGAVVTGDRDRLRQVVDCLLGNAVKYSPDGSAVTVGLVAGPDCVELTVADNGIGVPEGERSRVFQRLYRASNARHSSSGGNGLGLALSRTVVERHHGSITLASTEPSGTLVTVRLPDAGCGAGSDTLGA</sequence>
<dbReference type="GO" id="GO:0005886">
    <property type="term" value="C:plasma membrane"/>
    <property type="evidence" value="ECO:0007669"/>
    <property type="project" value="UniProtKB-SubCell"/>
</dbReference>
<dbReference type="InterPro" id="IPR029016">
    <property type="entry name" value="GAF-like_dom_sf"/>
</dbReference>
<dbReference type="CDD" id="cd00082">
    <property type="entry name" value="HisKA"/>
    <property type="match status" value="1"/>
</dbReference>
<dbReference type="InterPro" id="IPR035965">
    <property type="entry name" value="PAS-like_dom_sf"/>
</dbReference>
<evidence type="ECO:0000256" key="1">
    <source>
        <dbReference type="ARBA" id="ARBA00000085"/>
    </source>
</evidence>
<dbReference type="Gene3D" id="3.30.450.40">
    <property type="match status" value="1"/>
</dbReference>
<evidence type="ECO:0000256" key="5">
    <source>
        <dbReference type="ARBA" id="ARBA00022679"/>
    </source>
</evidence>
<dbReference type="InterPro" id="IPR011006">
    <property type="entry name" value="CheY-like_superfamily"/>
</dbReference>
<keyword evidence="7" id="KW-0902">Two-component regulatory system</keyword>
<dbReference type="PROSITE" id="PS50110">
    <property type="entry name" value="RESPONSE_REGULATORY"/>
    <property type="match status" value="1"/>
</dbReference>
<accession>A0A8J3YTA6</accession>
<keyword evidence="5" id="KW-0808">Transferase</keyword>
<evidence type="ECO:0000259" key="10">
    <source>
        <dbReference type="PROSITE" id="PS50109"/>
    </source>
</evidence>
<dbReference type="Gene3D" id="3.40.50.2300">
    <property type="match status" value="1"/>
</dbReference>
<feature type="domain" description="Histidine kinase" evidence="10">
    <location>
        <begin position="454"/>
        <end position="672"/>
    </location>
</feature>
<keyword evidence="6" id="KW-0418">Kinase</keyword>
<feature type="region of interest" description="Disordered" evidence="9">
    <location>
        <begin position="119"/>
        <end position="142"/>
    </location>
</feature>
<dbReference type="InterPro" id="IPR036890">
    <property type="entry name" value="HATPase_C_sf"/>
</dbReference>
<dbReference type="Gene3D" id="1.10.287.130">
    <property type="match status" value="1"/>
</dbReference>
<evidence type="ECO:0000313" key="13">
    <source>
        <dbReference type="EMBL" id="GIJ50222.1"/>
    </source>
</evidence>
<comment type="subcellular location">
    <subcellularLocation>
        <location evidence="2">Cell membrane</location>
    </subcellularLocation>
</comment>
<dbReference type="InterPro" id="IPR003661">
    <property type="entry name" value="HisK_dim/P_dom"/>
</dbReference>
<dbReference type="Gene3D" id="3.30.450.20">
    <property type="entry name" value="PAS domain"/>
    <property type="match status" value="1"/>
</dbReference>
<dbReference type="InterPro" id="IPR000014">
    <property type="entry name" value="PAS"/>
</dbReference>
<dbReference type="SMART" id="SM00388">
    <property type="entry name" value="HisKA"/>
    <property type="match status" value="1"/>
</dbReference>
<keyword evidence="4 8" id="KW-0597">Phosphoprotein</keyword>
<keyword evidence="14" id="KW-1185">Reference proteome</keyword>
<feature type="modified residue" description="4-aspartylphosphate" evidence="8">
    <location>
        <position position="52"/>
    </location>
</feature>
<dbReference type="SUPFAM" id="SSF52172">
    <property type="entry name" value="CheY-like"/>
    <property type="match status" value="1"/>
</dbReference>
<feature type="domain" description="Response regulatory" evidence="11">
    <location>
        <begin position="3"/>
        <end position="117"/>
    </location>
</feature>
<dbReference type="InterPro" id="IPR003594">
    <property type="entry name" value="HATPase_dom"/>
</dbReference>
<dbReference type="InterPro" id="IPR036097">
    <property type="entry name" value="HisK_dim/P_sf"/>
</dbReference>
<dbReference type="SUPFAM" id="SSF55785">
    <property type="entry name" value="PYP-like sensor domain (PAS domain)"/>
    <property type="match status" value="1"/>
</dbReference>
<dbReference type="SUPFAM" id="SSF47384">
    <property type="entry name" value="Homodimeric domain of signal transducing histidine kinase"/>
    <property type="match status" value="1"/>
</dbReference>
<dbReference type="InterPro" id="IPR004358">
    <property type="entry name" value="Sig_transdc_His_kin-like_C"/>
</dbReference>
<dbReference type="Gene3D" id="3.30.565.10">
    <property type="entry name" value="Histidine kinase-like ATPase, C-terminal domain"/>
    <property type="match status" value="1"/>
</dbReference>
<dbReference type="NCBIfam" id="TIGR00229">
    <property type="entry name" value="sensory_box"/>
    <property type="match status" value="1"/>
</dbReference>
<evidence type="ECO:0000256" key="9">
    <source>
        <dbReference type="SAM" id="MobiDB-lite"/>
    </source>
</evidence>
<dbReference type="EC" id="2.7.13.3" evidence="3"/>
<dbReference type="CDD" id="cd17546">
    <property type="entry name" value="REC_hyHK_CKI1_RcsC-like"/>
    <property type="match status" value="1"/>
</dbReference>
<dbReference type="SMART" id="SM00448">
    <property type="entry name" value="REC"/>
    <property type="match status" value="1"/>
</dbReference>
<evidence type="ECO:0000259" key="11">
    <source>
        <dbReference type="PROSITE" id="PS50110"/>
    </source>
</evidence>
<dbReference type="Pfam" id="PF02518">
    <property type="entry name" value="HATPase_c"/>
    <property type="match status" value="1"/>
</dbReference>
<evidence type="ECO:0000256" key="2">
    <source>
        <dbReference type="ARBA" id="ARBA00004236"/>
    </source>
</evidence>
<dbReference type="SMART" id="SM00065">
    <property type="entry name" value="GAF"/>
    <property type="match status" value="1"/>
</dbReference>
<evidence type="ECO:0000256" key="3">
    <source>
        <dbReference type="ARBA" id="ARBA00012438"/>
    </source>
</evidence>
<evidence type="ECO:0000256" key="4">
    <source>
        <dbReference type="ARBA" id="ARBA00022553"/>
    </source>
</evidence>
<dbReference type="InterPro" id="IPR003018">
    <property type="entry name" value="GAF"/>
</dbReference>
<evidence type="ECO:0000256" key="7">
    <source>
        <dbReference type="ARBA" id="ARBA00023012"/>
    </source>
</evidence>
<dbReference type="CDD" id="cd00130">
    <property type="entry name" value="PAS"/>
    <property type="match status" value="1"/>
</dbReference>
<evidence type="ECO:0000256" key="6">
    <source>
        <dbReference type="ARBA" id="ARBA00022777"/>
    </source>
</evidence>
<comment type="catalytic activity">
    <reaction evidence="1">
        <text>ATP + protein L-histidine = ADP + protein N-phospho-L-histidine.</text>
        <dbReference type="EC" id="2.7.13.3"/>
    </reaction>
</comment>
<protein>
    <recommendedName>
        <fullName evidence="3">histidine kinase</fullName>
        <ecNumber evidence="3">2.7.13.3</ecNumber>
    </recommendedName>
</protein>
<dbReference type="Pfam" id="PF13185">
    <property type="entry name" value="GAF_2"/>
    <property type="match status" value="1"/>
</dbReference>
<dbReference type="InterPro" id="IPR001789">
    <property type="entry name" value="Sig_transdc_resp-reg_receiver"/>
</dbReference>
<dbReference type="PANTHER" id="PTHR43047:SF72">
    <property type="entry name" value="OSMOSENSING HISTIDINE PROTEIN KINASE SLN1"/>
    <property type="match status" value="1"/>
</dbReference>
<proteinExistence type="predicted"/>
<dbReference type="GO" id="GO:0000155">
    <property type="term" value="F:phosphorelay sensor kinase activity"/>
    <property type="evidence" value="ECO:0007669"/>
    <property type="project" value="InterPro"/>
</dbReference>
<evidence type="ECO:0000259" key="12">
    <source>
        <dbReference type="PROSITE" id="PS50112"/>
    </source>
</evidence>
<dbReference type="PROSITE" id="PS50112">
    <property type="entry name" value="PAS"/>
    <property type="match status" value="1"/>
</dbReference>
<organism evidence="13 14">
    <name type="scientific">Virgisporangium aliadipatigenens</name>
    <dbReference type="NCBI Taxonomy" id="741659"/>
    <lineage>
        <taxon>Bacteria</taxon>
        <taxon>Bacillati</taxon>
        <taxon>Actinomycetota</taxon>
        <taxon>Actinomycetes</taxon>
        <taxon>Micromonosporales</taxon>
        <taxon>Micromonosporaceae</taxon>
        <taxon>Virgisporangium</taxon>
    </lineage>
</organism>
<dbReference type="InterPro" id="IPR013656">
    <property type="entry name" value="PAS_4"/>
</dbReference>
<gene>
    <name evidence="13" type="ORF">Val02_71080</name>
</gene>
<dbReference type="PROSITE" id="PS50109">
    <property type="entry name" value="HIS_KIN"/>
    <property type="match status" value="1"/>
</dbReference>
<dbReference type="PANTHER" id="PTHR43047">
    <property type="entry name" value="TWO-COMPONENT HISTIDINE PROTEIN KINASE"/>
    <property type="match status" value="1"/>
</dbReference>
<comment type="caution">
    <text evidence="13">The sequence shown here is derived from an EMBL/GenBank/DDBJ whole genome shotgun (WGS) entry which is preliminary data.</text>
</comment>
<dbReference type="Pfam" id="PF08448">
    <property type="entry name" value="PAS_4"/>
    <property type="match status" value="1"/>
</dbReference>
<reference evidence="13" key="1">
    <citation type="submission" date="2021-01" db="EMBL/GenBank/DDBJ databases">
        <title>Whole genome shotgun sequence of Virgisporangium aliadipatigenens NBRC 105644.</title>
        <authorList>
            <person name="Komaki H."/>
            <person name="Tamura T."/>
        </authorList>
    </citation>
    <scope>NUCLEOTIDE SEQUENCE</scope>
    <source>
        <strain evidence="13">NBRC 105644</strain>
    </source>
</reference>
<evidence type="ECO:0000256" key="8">
    <source>
        <dbReference type="PROSITE-ProRule" id="PRU00169"/>
    </source>
</evidence>
<dbReference type="Pfam" id="PF00072">
    <property type="entry name" value="Response_reg"/>
    <property type="match status" value="1"/>
</dbReference>
<evidence type="ECO:0000313" key="14">
    <source>
        <dbReference type="Proteomes" id="UP000619260"/>
    </source>
</evidence>
<dbReference type="SMART" id="SM00387">
    <property type="entry name" value="HATPase_c"/>
    <property type="match status" value="1"/>
</dbReference>
<dbReference type="SUPFAM" id="SSF55781">
    <property type="entry name" value="GAF domain-like"/>
    <property type="match status" value="1"/>
</dbReference>
<name>A0A8J3YTA6_9ACTN</name>
<dbReference type="EMBL" id="BOPF01000034">
    <property type="protein sequence ID" value="GIJ50222.1"/>
    <property type="molecule type" value="Genomic_DNA"/>
</dbReference>